<sequence length="67" mass="7396">MLEIDHSALPLSSLFCLFSSCEVADCLSMKCAANELRFFPLVFVHIRISTLALLPEALHGCFLSLPI</sequence>
<reference evidence="1 2" key="1">
    <citation type="journal article" date="2022" name="G3 (Bethesda)">
        <title>Whole-genome sequence and methylome profiling of the almond [Prunus dulcis (Mill.) D.A. Webb] cultivar 'Nonpareil'.</title>
        <authorList>
            <person name="D'Amico-Willman K.M."/>
            <person name="Ouma W.Z."/>
            <person name="Meulia T."/>
            <person name="Sideli G.M."/>
            <person name="Gradziel T.M."/>
            <person name="Fresnedo-Ramirez J."/>
        </authorList>
    </citation>
    <scope>NUCLEOTIDE SEQUENCE [LARGE SCALE GENOMIC DNA]</scope>
    <source>
        <strain evidence="1">Clone GOH B32 T37-40</strain>
    </source>
</reference>
<protein>
    <submittedName>
        <fullName evidence="1">Uncharacterized protein</fullName>
    </submittedName>
</protein>
<name>A0AAD4V6E1_PRUDU</name>
<dbReference type="EMBL" id="JAJFAZ020000007">
    <property type="protein sequence ID" value="KAI5319410.1"/>
    <property type="molecule type" value="Genomic_DNA"/>
</dbReference>
<accession>A0AAD4V6E1</accession>
<dbReference type="Proteomes" id="UP001054821">
    <property type="component" value="Chromosome 7"/>
</dbReference>
<evidence type="ECO:0000313" key="1">
    <source>
        <dbReference type="EMBL" id="KAI5319410.1"/>
    </source>
</evidence>
<organism evidence="1 2">
    <name type="scientific">Prunus dulcis</name>
    <name type="common">Almond</name>
    <name type="synonym">Amygdalus dulcis</name>
    <dbReference type="NCBI Taxonomy" id="3755"/>
    <lineage>
        <taxon>Eukaryota</taxon>
        <taxon>Viridiplantae</taxon>
        <taxon>Streptophyta</taxon>
        <taxon>Embryophyta</taxon>
        <taxon>Tracheophyta</taxon>
        <taxon>Spermatophyta</taxon>
        <taxon>Magnoliopsida</taxon>
        <taxon>eudicotyledons</taxon>
        <taxon>Gunneridae</taxon>
        <taxon>Pentapetalae</taxon>
        <taxon>rosids</taxon>
        <taxon>fabids</taxon>
        <taxon>Rosales</taxon>
        <taxon>Rosaceae</taxon>
        <taxon>Amygdaloideae</taxon>
        <taxon>Amygdaleae</taxon>
        <taxon>Prunus</taxon>
    </lineage>
</organism>
<comment type="caution">
    <text evidence="1">The sequence shown here is derived from an EMBL/GenBank/DDBJ whole genome shotgun (WGS) entry which is preliminary data.</text>
</comment>
<evidence type="ECO:0000313" key="2">
    <source>
        <dbReference type="Proteomes" id="UP001054821"/>
    </source>
</evidence>
<gene>
    <name evidence="1" type="ORF">L3X38_039118</name>
</gene>
<dbReference type="AlphaFoldDB" id="A0AAD4V6E1"/>
<keyword evidence="2" id="KW-1185">Reference proteome</keyword>
<proteinExistence type="predicted"/>